<keyword evidence="2" id="KW-1185">Reference proteome</keyword>
<protein>
    <submittedName>
        <fullName evidence="1">Uncharacterized protein</fullName>
    </submittedName>
</protein>
<name>A0ABQ9NJ21_9PEZI</name>
<organism evidence="1 2">
    <name type="scientific">Coniosporium apollinis</name>
    <dbReference type="NCBI Taxonomy" id="61459"/>
    <lineage>
        <taxon>Eukaryota</taxon>
        <taxon>Fungi</taxon>
        <taxon>Dikarya</taxon>
        <taxon>Ascomycota</taxon>
        <taxon>Pezizomycotina</taxon>
        <taxon>Dothideomycetes</taxon>
        <taxon>Dothideomycetes incertae sedis</taxon>
        <taxon>Coniosporium</taxon>
    </lineage>
</organism>
<evidence type="ECO:0000313" key="1">
    <source>
        <dbReference type="EMBL" id="KAJ9654683.1"/>
    </source>
</evidence>
<reference evidence="1" key="1">
    <citation type="submission" date="2022-10" db="EMBL/GenBank/DDBJ databases">
        <title>Culturing micro-colonial fungi from biological soil crusts in the Mojave desert and describing Neophaeococcomyces mojavensis, and introducing the new genera and species Taxawa tesnikishii.</title>
        <authorList>
            <person name="Kurbessoian T."/>
            <person name="Stajich J.E."/>
        </authorList>
    </citation>
    <scope>NUCLEOTIDE SEQUENCE</scope>
    <source>
        <strain evidence="1">TK_1</strain>
    </source>
</reference>
<sequence>MQLIEAAQSSMQSASDDVNIPFGPGSRTAALCLPQTIANELLSAAWYIDESAIGHPSGKLEVKELTDDVEVALVVLAEVVDSGKEMLSEVGTAELLEEDQVYESLPVATEMKVLRPTSQETPFGLTSS</sequence>
<accession>A0ABQ9NJ21</accession>
<proteinExistence type="predicted"/>
<dbReference type="Proteomes" id="UP001172684">
    <property type="component" value="Unassembled WGS sequence"/>
</dbReference>
<comment type="caution">
    <text evidence="1">The sequence shown here is derived from an EMBL/GenBank/DDBJ whole genome shotgun (WGS) entry which is preliminary data.</text>
</comment>
<evidence type="ECO:0000313" key="2">
    <source>
        <dbReference type="Proteomes" id="UP001172684"/>
    </source>
</evidence>
<gene>
    <name evidence="1" type="ORF">H2201_008956</name>
</gene>
<dbReference type="EMBL" id="JAPDRL010000215">
    <property type="protein sequence ID" value="KAJ9654683.1"/>
    <property type="molecule type" value="Genomic_DNA"/>
</dbReference>